<feature type="domain" description="Mut7-C RNAse" evidence="4">
    <location>
        <begin position="743"/>
        <end position="899"/>
    </location>
</feature>
<keyword evidence="1" id="KW-0175">Coiled coil</keyword>
<dbReference type="InterPro" id="IPR002562">
    <property type="entry name" value="3'-5'_exonuclease_dom"/>
</dbReference>
<feature type="compositionally biased region" description="Acidic residues" evidence="2">
    <location>
        <begin position="373"/>
        <end position="403"/>
    </location>
</feature>
<dbReference type="SUPFAM" id="SSF53098">
    <property type="entry name" value="Ribonuclease H-like"/>
    <property type="match status" value="1"/>
</dbReference>
<evidence type="ECO:0008006" key="7">
    <source>
        <dbReference type="Google" id="ProtNLM"/>
    </source>
</evidence>
<dbReference type="GO" id="GO:0006139">
    <property type="term" value="P:nucleobase-containing compound metabolic process"/>
    <property type="evidence" value="ECO:0007669"/>
    <property type="project" value="InterPro"/>
</dbReference>
<evidence type="ECO:0000313" key="6">
    <source>
        <dbReference type="Proteomes" id="UP000822688"/>
    </source>
</evidence>
<gene>
    <name evidence="5" type="ORF">KC19_3G249200</name>
</gene>
<dbReference type="InterPro" id="IPR036397">
    <property type="entry name" value="RNaseH_sf"/>
</dbReference>
<feature type="compositionally biased region" description="Basic and acidic residues" evidence="2">
    <location>
        <begin position="145"/>
        <end position="176"/>
    </location>
</feature>
<dbReference type="InterPro" id="IPR052408">
    <property type="entry name" value="Exonuclease_MUT-7-like"/>
</dbReference>
<feature type="coiled-coil region" evidence="1">
    <location>
        <begin position="237"/>
        <end position="264"/>
    </location>
</feature>
<feature type="region of interest" description="Disordered" evidence="2">
    <location>
        <begin position="317"/>
        <end position="425"/>
    </location>
</feature>
<dbReference type="Pfam" id="PF01927">
    <property type="entry name" value="Mut7-C"/>
    <property type="match status" value="1"/>
</dbReference>
<dbReference type="InterPro" id="IPR012337">
    <property type="entry name" value="RNaseH-like_sf"/>
</dbReference>
<evidence type="ECO:0000313" key="5">
    <source>
        <dbReference type="EMBL" id="KAG0584992.1"/>
    </source>
</evidence>
<dbReference type="GO" id="GO:0008408">
    <property type="term" value="F:3'-5' exonuclease activity"/>
    <property type="evidence" value="ECO:0007669"/>
    <property type="project" value="InterPro"/>
</dbReference>
<dbReference type="PANTHER" id="PTHR47765:SF2">
    <property type="entry name" value="EXONUCLEASE MUT-7 HOMOLOG"/>
    <property type="match status" value="1"/>
</dbReference>
<evidence type="ECO:0000256" key="2">
    <source>
        <dbReference type="SAM" id="MobiDB-lite"/>
    </source>
</evidence>
<name>A0A8T0IP72_CERPU</name>
<sequence length="941" mass="105782">MEGEGEQGEDGSKFWRLEIERERIFFVDAAGTEEYGVMVTALEEATMVAMDGEWKPVRRAGVSPRVSIMQISCRIRGESEAWAGIDRVLLARRVRAEAEERLRGERVGVERERGEVERVREELERERRGMREEVERERRKVRAERESLKRERAEKKRRDRREREEIERARSERRREEEEEEEDVDTRPTLTKIQEGLKGLVLGRNGEISEVAEDLAGGVDVQRDSGNEGVTPRKVDTEDAEQNMDNLMDVLAQAQKELMKHEDGEQHTLHTEANLETLSKNEVLDEKPETNYAFAGDKNLLEENGLRSRDTEIEENKVDRNFDRNDLIQDEPRRGKEVGANSRNEASEQVGGGIRETERGSSNEQVTDTGSGGEDDSDGDQEFSDAAEDEFEVEKEVDEDIDSAPELVRRAGDSKDGVGLTEEESEKSKGEEVIFLLDLLALSAVDIAFPMKKMLCSPRILKLGFAFKQDQIHLAASFSGPEACGCFDKVEPYIDISKLYKQLLHANSTTVKHKGRRFVLGGTYSLSGISKAVLGHHLRKDAQCSDWEQRPLTEDQIYYAASDTHCLLAIFDTLLADALALISPVPAPAPAPAQNDRGDKPGLTIQQRASSLRDSRGEGLKFLTGSNNMRGTTSGSYIFTPKMSTASQMVEAALRPSPVSSPHESVVATAEQECSGERFSKFVKKYSERLLVNEESRSRSHARRPRGRRAREALKNPDSNNEINLEWIGPAPWDVRIGGDGTPKFLCDVMVEGLARQLRCVGVDAASPPTKKSDPRQMVEQAMGEGRVLLTKDIKLLRRRLMPDNLAHFVKNLGKWEQLAEVMKVFQITVSESDLLSRCVKCNGEFTPRPLTSKEAREQAPATQDVPKSVLETCDEYWQCSVCGHLFWQGFQFDRARQKFAAVCVKPNDDDLVPETIQPLDIACEFLEEPEKAFALGLPTV</sequence>
<evidence type="ECO:0000259" key="4">
    <source>
        <dbReference type="Pfam" id="PF01927"/>
    </source>
</evidence>
<feature type="region of interest" description="Disordered" evidence="2">
    <location>
        <begin position="694"/>
        <end position="717"/>
    </location>
</feature>
<feature type="domain" description="3'-5' exonuclease" evidence="3">
    <location>
        <begin position="432"/>
        <end position="575"/>
    </location>
</feature>
<dbReference type="Gene3D" id="3.30.420.10">
    <property type="entry name" value="Ribonuclease H-like superfamily/Ribonuclease H"/>
    <property type="match status" value="1"/>
</dbReference>
<reference evidence="5" key="1">
    <citation type="submission" date="2020-06" db="EMBL/GenBank/DDBJ databases">
        <title>WGS assembly of Ceratodon purpureus strain R40.</title>
        <authorList>
            <person name="Carey S.B."/>
            <person name="Jenkins J."/>
            <person name="Shu S."/>
            <person name="Lovell J.T."/>
            <person name="Sreedasyam A."/>
            <person name="Maumus F."/>
            <person name="Tiley G.P."/>
            <person name="Fernandez-Pozo N."/>
            <person name="Barry K."/>
            <person name="Chen C."/>
            <person name="Wang M."/>
            <person name="Lipzen A."/>
            <person name="Daum C."/>
            <person name="Saski C.A."/>
            <person name="Payton A.C."/>
            <person name="Mcbreen J.C."/>
            <person name="Conrad R.E."/>
            <person name="Kollar L.M."/>
            <person name="Olsson S."/>
            <person name="Huttunen S."/>
            <person name="Landis J.B."/>
            <person name="Wickett N.J."/>
            <person name="Johnson M.G."/>
            <person name="Rensing S.A."/>
            <person name="Grimwood J."/>
            <person name="Schmutz J."/>
            <person name="Mcdaniel S.F."/>
        </authorList>
    </citation>
    <scope>NUCLEOTIDE SEQUENCE</scope>
    <source>
        <strain evidence="5">R40</strain>
    </source>
</reference>
<protein>
    <recommendedName>
        <fullName evidence="7">3'-5' exonuclease domain-containing protein</fullName>
    </recommendedName>
</protein>
<dbReference type="AlphaFoldDB" id="A0A8T0IP72"/>
<comment type="caution">
    <text evidence="5">The sequence shown here is derived from an EMBL/GenBank/DDBJ whole genome shotgun (WGS) entry which is preliminary data.</text>
</comment>
<proteinExistence type="predicted"/>
<dbReference type="GO" id="GO:0003676">
    <property type="term" value="F:nucleic acid binding"/>
    <property type="evidence" value="ECO:0007669"/>
    <property type="project" value="InterPro"/>
</dbReference>
<feature type="region of interest" description="Disordered" evidence="2">
    <location>
        <begin position="145"/>
        <end position="191"/>
    </location>
</feature>
<feature type="compositionally biased region" description="Basic and acidic residues" evidence="2">
    <location>
        <begin position="407"/>
        <end position="416"/>
    </location>
</feature>
<dbReference type="EMBL" id="CM026423">
    <property type="protein sequence ID" value="KAG0584992.1"/>
    <property type="molecule type" value="Genomic_DNA"/>
</dbReference>
<organism evidence="5 6">
    <name type="scientific">Ceratodon purpureus</name>
    <name type="common">Fire moss</name>
    <name type="synonym">Dicranum purpureum</name>
    <dbReference type="NCBI Taxonomy" id="3225"/>
    <lineage>
        <taxon>Eukaryota</taxon>
        <taxon>Viridiplantae</taxon>
        <taxon>Streptophyta</taxon>
        <taxon>Embryophyta</taxon>
        <taxon>Bryophyta</taxon>
        <taxon>Bryophytina</taxon>
        <taxon>Bryopsida</taxon>
        <taxon>Dicranidae</taxon>
        <taxon>Pseudoditrichales</taxon>
        <taxon>Ditrichaceae</taxon>
        <taxon>Ceratodon</taxon>
    </lineage>
</organism>
<dbReference type="InterPro" id="IPR002782">
    <property type="entry name" value="Mut7-C_RNAse_dom"/>
</dbReference>
<dbReference type="Proteomes" id="UP000822688">
    <property type="component" value="Chromosome 3"/>
</dbReference>
<dbReference type="Pfam" id="PF01612">
    <property type="entry name" value="DNA_pol_A_exo1"/>
    <property type="match status" value="1"/>
</dbReference>
<feature type="compositionally biased region" description="Basic and acidic residues" evidence="2">
    <location>
        <begin position="317"/>
        <end position="337"/>
    </location>
</feature>
<keyword evidence="6" id="KW-1185">Reference proteome</keyword>
<evidence type="ECO:0000256" key="1">
    <source>
        <dbReference type="SAM" id="Coils"/>
    </source>
</evidence>
<dbReference type="PANTHER" id="PTHR47765">
    <property type="entry name" value="3'-5' EXONUCLEASE DOMAIN-CONTAINING PROTEIN"/>
    <property type="match status" value="1"/>
</dbReference>
<feature type="compositionally biased region" description="Basic residues" evidence="2">
    <location>
        <begin position="699"/>
        <end position="709"/>
    </location>
</feature>
<evidence type="ECO:0000259" key="3">
    <source>
        <dbReference type="Pfam" id="PF01612"/>
    </source>
</evidence>
<accession>A0A8T0IP72</accession>